<dbReference type="RefSeq" id="WP_277191900.1">
    <property type="nucleotide sequence ID" value="NZ_JAROAV010000028.1"/>
</dbReference>
<name>A0ABT6C660_9MICO</name>
<dbReference type="PROSITE" id="PS50850">
    <property type="entry name" value="MFS"/>
    <property type="match status" value="1"/>
</dbReference>
<sequence length="396" mass="41323">MSTPNASHWPRQRVAIALAFLSQGLVFISLTTRLPRIQDHFDLSSVETSVLLLVVVLTAGLGSVLAESFARWWGNHIALRAGLVGTAVGIAAIGAAERLPLLVIGLAIYGTALGMVDATSNMQAVALEHRMEQPILPSFHAAWTLGGVLGTLVTLATPDVPLGVGGLVLMILPLVVSTRPFLGHERGQAVAEAAAVAVPWRRILLVGLAIVLFYMVDTASTTWGSIYFDDVLDSPSRLVALATLPYLVASLVARAVGDDLTRRLGPVPLLRVGALVSAAGLAVVVLAPTWPVGILGFFVLGLGVAVIAPLSFSAAAAIAREGVDDDPDLLRRRVDSVIARFNQFNYAGALLGAVMTGVFGAGTLRLGFAVPMVLIVAMVPLARAFAPVADAPRPAP</sequence>
<feature type="transmembrane region" description="Helical" evidence="5">
    <location>
        <begin position="101"/>
        <end position="118"/>
    </location>
</feature>
<dbReference type="PANTHER" id="PTHR23514:SF13">
    <property type="entry name" value="INNER MEMBRANE PROTEIN YBJJ"/>
    <property type="match status" value="1"/>
</dbReference>
<organism evidence="7 8">
    <name type="scientific">Luteipulveratus flavus</name>
    <dbReference type="NCBI Taxonomy" id="3031728"/>
    <lineage>
        <taxon>Bacteria</taxon>
        <taxon>Bacillati</taxon>
        <taxon>Actinomycetota</taxon>
        <taxon>Actinomycetes</taxon>
        <taxon>Micrococcales</taxon>
        <taxon>Dermacoccaceae</taxon>
        <taxon>Luteipulveratus</taxon>
    </lineage>
</organism>
<proteinExistence type="predicted"/>
<feature type="transmembrane region" description="Helical" evidence="5">
    <location>
        <begin position="12"/>
        <end position="30"/>
    </location>
</feature>
<evidence type="ECO:0000313" key="8">
    <source>
        <dbReference type="Proteomes" id="UP001528912"/>
    </source>
</evidence>
<feature type="transmembrane region" description="Helical" evidence="5">
    <location>
        <begin position="203"/>
        <end position="226"/>
    </location>
</feature>
<evidence type="ECO:0000256" key="3">
    <source>
        <dbReference type="ARBA" id="ARBA00022989"/>
    </source>
</evidence>
<accession>A0ABT6C660</accession>
<feature type="transmembrane region" description="Helical" evidence="5">
    <location>
        <begin position="368"/>
        <end position="386"/>
    </location>
</feature>
<protein>
    <submittedName>
        <fullName evidence="7">MFS transporter</fullName>
    </submittedName>
</protein>
<evidence type="ECO:0000256" key="5">
    <source>
        <dbReference type="SAM" id="Phobius"/>
    </source>
</evidence>
<reference evidence="7 8" key="1">
    <citation type="submission" date="2023-03" db="EMBL/GenBank/DDBJ databases">
        <title>YIM 133296 draft genome.</title>
        <authorList>
            <person name="Xiong L."/>
        </authorList>
    </citation>
    <scope>NUCLEOTIDE SEQUENCE [LARGE SCALE GENOMIC DNA]</scope>
    <source>
        <strain evidence="7 8">YIM 133296</strain>
    </source>
</reference>
<evidence type="ECO:0000256" key="4">
    <source>
        <dbReference type="ARBA" id="ARBA00023136"/>
    </source>
</evidence>
<evidence type="ECO:0000313" key="7">
    <source>
        <dbReference type="EMBL" id="MDF8264380.1"/>
    </source>
</evidence>
<feature type="domain" description="Major facilitator superfamily (MFS) profile" evidence="6">
    <location>
        <begin position="195"/>
        <end position="396"/>
    </location>
</feature>
<feature type="transmembrane region" description="Helical" evidence="5">
    <location>
        <begin position="344"/>
        <end position="362"/>
    </location>
</feature>
<feature type="transmembrane region" description="Helical" evidence="5">
    <location>
        <begin position="77"/>
        <end position="95"/>
    </location>
</feature>
<gene>
    <name evidence="7" type="ORF">P4R38_09010</name>
</gene>
<dbReference type="EMBL" id="JAROAV010000028">
    <property type="protein sequence ID" value="MDF8264380.1"/>
    <property type="molecule type" value="Genomic_DNA"/>
</dbReference>
<dbReference type="InterPro" id="IPR011701">
    <property type="entry name" value="MFS"/>
</dbReference>
<dbReference type="InterPro" id="IPR020846">
    <property type="entry name" value="MFS_dom"/>
</dbReference>
<keyword evidence="4 5" id="KW-0472">Membrane</keyword>
<dbReference type="InterPro" id="IPR051788">
    <property type="entry name" value="MFS_Transporter"/>
</dbReference>
<dbReference type="Gene3D" id="1.20.1250.20">
    <property type="entry name" value="MFS general substrate transporter like domains"/>
    <property type="match status" value="2"/>
</dbReference>
<dbReference type="InterPro" id="IPR036259">
    <property type="entry name" value="MFS_trans_sf"/>
</dbReference>
<feature type="transmembrane region" description="Helical" evidence="5">
    <location>
        <begin position="162"/>
        <end position="182"/>
    </location>
</feature>
<dbReference type="PANTHER" id="PTHR23514">
    <property type="entry name" value="BYPASS OF STOP CODON PROTEIN 6"/>
    <property type="match status" value="1"/>
</dbReference>
<dbReference type="Pfam" id="PF07690">
    <property type="entry name" value="MFS_1"/>
    <property type="match status" value="1"/>
</dbReference>
<feature type="transmembrane region" description="Helical" evidence="5">
    <location>
        <begin position="294"/>
        <end position="323"/>
    </location>
</feature>
<feature type="transmembrane region" description="Helical" evidence="5">
    <location>
        <begin position="238"/>
        <end position="257"/>
    </location>
</feature>
<feature type="transmembrane region" description="Helical" evidence="5">
    <location>
        <begin position="139"/>
        <end position="156"/>
    </location>
</feature>
<keyword evidence="8" id="KW-1185">Reference proteome</keyword>
<dbReference type="Proteomes" id="UP001528912">
    <property type="component" value="Unassembled WGS sequence"/>
</dbReference>
<dbReference type="SUPFAM" id="SSF103473">
    <property type="entry name" value="MFS general substrate transporter"/>
    <property type="match status" value="1"/>
</dbReference>
<evidence type="ECO:0000256" key="1">
    <source>
        <dbReference type="ARBA" id="ARBA00004651"/>
    </source>
</evidence>
<evidence type="ECO:0000259" key="6">
    <source>
        <dbReference type="PROSITE" id="PS50850"/>
    </source>
</evidence>
<comment type="caution">
    <text evidence="7">The sequence shown here is derived from an EMBL/GenBank/DDBJ whole genome shotgun (WGS) entry which is preliminary data.</text>
</comment>
<evidence type="ECO:0000256" key="2">
    <source>
        <dbReference type="ARBA" id="ARBA00022692"/>
    </source>
</evidence>
<feature type="transmembrane region" description="Helical" evidence="5">
    <location>
        <begin position="269"/>
        <end position="288"/>
    </location>
</feature>
<feature type="transmembrane region" description="Helical" evidence="5">
    <location>
        <begin position="50"/>
        <end position="70"/>
    </location>
</feature>
<comment type="subcellular location">
    <subcellularLocation>
        <location evidence="1">Cell membrane</location>
        <topology evidence="1">Multi-pass membrane protein</topology>
    </subcellularLocation>
</comment>
<keyword evidence="3 5" id="KW-1133">Transmembrane helix</keyword>
<keyword evidence="2 5" id="KW-0812">Transmembrane</keyword>